<keyword evidence="2" id="KW-1185">Reference proteome</keyword>
<comment type="caution">
    <text evidence="1">The sequence shown here is derived from an EMBL/GenBank/DDBJ whole genome shotgun (WGS) entry which is preliminary data.</text>
</comment>
<evidence type="ECO:0008006" key="3">
    <source>
        <dbReference type="Google" id="ProtNLM"/>
    </source>
</evidence>
<sequence>MGPSVAALFKALHQAGKSASKPTLQVGQFISGKIVELLPKNQAVVQLNGQNIKAQLDTPLTKGERYMLQVTSTNDLPYLKMVSQKPMASSKTIVDLLKQAGLKASSGNIKMLQHLTKTGVPLTQGTISDAFKILNKEGHTRQSRDIIMKIFEKQLPVKPSVFQALLTRETTSLSTVLAEGMNDPEGEDTKSPRITELMKIVNGKQTSPSMKHALSNQLLQETLVNRQTTFKLLKKAEVLPKALAFETFQQEVRRWSGQRVETVPTELEASRIVIKNENNRIPFPNLPSEKELPVSMRNLFKDQLPFSNKEIPMVREWVNQVERLAQPTSSSSTAAQMNKLVNTHQNMRQAQAFTKLEPYVSQDMQYIAKQVEQYIASSTTKPTIPMELVNKLQSLLQRQVPESGQPQVIEWAVRSQSSSTQEIGKDSFLLKIKSMIHLSGIHDEPLLLRDLEHNSSNQRETTVKSLIVQSLQEGGGTKTEFLKQALNLLNGVQLTSQQDSGPMTQLSLQIPAELLKMKEDAYVNIEGKKNKNGEINPDYCHIMFYLDLTNMEETVIDLMIVDRRVSVTIYNENEIEKTMSRNYKEKLQTGLESLGYNLATIKVKTTGMEKPSPIARQTEQSGVDLRI</sequence>
<reference evidence="2" key="1">
    <citation type="journal article" date="2019" name="Int. J. Syst. Evol. Microbiol.">
        <title>The Global Catalogue of Microorganisms (GCM) 10K type strain sequencing project: providing services to taxonomists for standard genome sequencing and annotation.</title>
        <authorList>
            <consortium name="The Broad Institute Genomics Platform"/>
            <consortium name="The Broad Institute Genome Sequencing Center for Infectious Disease"/>
            <person name="Wu L."/>
            <person name="Ma J."/>
        </authorList>
    </citation>
    <scope>NUCLEOTIDE SEQUENCE [LARGE SCALE GENOMIC DNA]</scope>
    <source>
        <strain evidence="2">CGMCC 4.1621</strain>
    </source>
</reference>
<evidence type="ECO:0000313" key="1">
    <source>
        <dbReference type="EMBL" id="MFC7061227.1"/>
    </source>
</evidence>
<protein>
    <recommendedName>
        <fullName evidence="3">Flagellar hook-length control protein-like C-terminal domain-containing protein</fullName>
    </recommendedName>
</protein>
<organism evidence="1 2">
    <name type="scientific">Halobacillus seohaensis</name>
    <dbReference type="NCBI Taxonomy" id="447421"/>
    <lineage>
        <taxon>Bacteria</taxon>
        <taxon>Bacillati</taxon>
        <taxon>Bacillota</taxon>
        <taxon>Bacilli</taxon>
        <taxon>Bacillales</taxon>
        <taxon>Bacillaceae</taxon>
        <taxon>Halobacillus</taxon>
    </lineage>
</organism>
<dbReference type="RefSeq" id="WP_204707835.1">
    <property type="nucleotide sequence ID" value="NZ_JBHSZV010000013.1"/>
</dbReference>
<dbReference type="Proteomes" id="UP001596410">
    <property type="component" value="Unassembled WGS sequence"/>
</dbReference>
<name>A0ABW2EG46_9BACI</name>
<gene>
    <name evidence="1" type="ORF">ACFQIC_05070</name>
</gene>
<dbReference type="EMBL" id="JBHSZV010000013">
    <property type="protein sequence ID" value="MFC7061227.1"/>
    <property type="molecule type" value="Genomic_DNA"/>
</dbReference>
<evidence type="ECO:0000313" key="2">
    <source>
        <dbReference type="Proteomes" id="UP001596410"/>
    </source>
</evidence>
<accession>A0ABW2EG46</accession>
<proteinExistence type="predicted"/>